<dbReference type="Pfam" id="PF26254">
    <property type="entry name" value="Ig_TRAPPC9-Trs120_1st"/>
    <property type="match status" value="1"/>
</dbReference>
<dbReference type="GO" id="GO:0005802">
    <property type="term" value="C:trans-Golgi network"/>
    <property type="evidence" value="ECO:0007669"/>
    <property type="project" value="TreeGrafter"/>
</dbReference>
<evidence type="ECO:0000313" key="4">
    <source>
        <dbReference type="Proteomes" id="UP000828390"/>
    </source>
</evidence>
<dbReference type="InterPro" id="IPR013935">
    <property type="entry name" value="Trs120_TRAPPC9"/>
</dbReference>
<accession>A0A9D3Z8S9</accession>
<reference evidence="3" key="2">
    <citation type="submission" date="2020-11" db="EMBL/GenBank/DDBJ databases">
        <authorList>
            <person name="McCartney M.A."/>
            <person name="Auch B."/>
            <person name="Kono T."/>
            <person name="Mallez S."/>
            <person name="Becker A."/>
            <person name="Gohl D.M."/>
            <person name="Silverstein K.A.T."/>
            <person name="Koren S."/>
            <person name="Bechman K.B."/>
            <person name="Herman A."/>
            <person name="Abrahante J.E."/>
            <person name="Garbe J."/>
        </authorList>
    </citation>
    <scope>NUCLEOTIDE SEQUENCE</scope>
    <source>
        <strain evidence="3">Duluth1</strain>
        <tissue evidence="3">Whole animal</tissue>
    </source>
</reference>
<dbReference type="Proteomes" id="UP000828390">
    <property type="component" value="Unassembled WGS sequence"/>
</dbReference>
<dbReference type="PANTHER" id="PTHR21512">
    <property type="entry name" value="TRAFFICKING PROTEIN PARTICLE COMPLEX SUBUNIT 9"/>
    <property type="match status" value="1"/>
</dbReference>
<sequence length="890" mass="98231">CYEGLCSTAVITQFGTQAGSQSTLRRNQSFSTKRGVASLDKQKPGLQHSYANGFQDLAEASVKSNLDADDITEKYKEALMYYSKYKNAAVVEMEASLKACRILILLKRPLAAADFLQNVIYINLQLSDEDRISRYSTLSSLYSQIGFQRKASFFKRVAAMQCVAPQNPRPNWVQCHHLLVQALAGYRIHLDPKDSHAVPGEMNGWTVIQTRVLHELIYSAKRMGNLQLAVRYLTILLHTQLDYLSDSEKRELVTNLEGFTGSCEGTVNTLALDSGVLVPHVPLINVPRVKTFKLLPLATHLEPRNLRAPEASASDSVFIFTPLNIGAVEHMADRPEVDFKWVEGDLCEVELVMCNPMPDALSLSQLSLLTEGVAVETFPSSVVLPVAPSLYRAKITMRPTAAGELSIVGYHTKLYGVRSNCKLRDCPSIPQSLFKIVVTSALPQAHLSTSLPCSADFLSFGEGLNVVTSATAVLYCGQSKECTVTIQNKSRLPIDWVKVSLEATRDSKDYVNEVYMWNSENVQSQLPIPPSGVLCFTMVLQGIGDFLIPGVGKGGRDSLRRLGEPVNQLVSLGRVVEGVLRVDYSGGPGYHDNLCRCSSVAFSVDILPSVVFTKWNVMLSESSDHCYVILDLKNVCDHDTEVRYSGQSAYLKHQHIRSICIEVERLEPGLVDSHTDAQFSSLLASFLDITYTIPSQKVSGKVDASRLTWTKEQQQLLCLSPVSWDIHLNGQVISPLHIGSLEYRTGQLIRLDVEATIQSETSELFGRGAVLTVCCCQHHDNGVVSYNTDQYVIAMGNQDLHVEQISSDTPVHHSCTYMFTCAGFYKFDIQLRVGSGETQSDINYGNGGQGNPMVNIVQGHGHSYTVKDEGQDSKPLLLKCLSVIEVNIVE</sequence>
<protein>
    <recommendedName>
        <fullName evidence="5">Trafficking protein particle complex 9</fullName>
    </recommendedName>
</protein>
<organism evidence="3 4">
    <name type="scientific">Dreissena polymorpha</name>
    <name type="common">Zebra mussel</name>
    <name type="synonym">Mytilus polymorpha</name>
    <dbReference type="NCBI Taxonomy" id="45954"/>
    <lineage>
        <taxon>Eukaryota</taxon>
        <taxon>Metazoa</taxon>
        <taxon>Spiralia</taxon>
        <taxon>Lophotrochozoa</taxon>
        <taxon>Mollusca</taxon>
        <taxon>Bivalvia</taxon>
        <taxon>Autobranchia</taxon>
        <taxon>Heteroconchia</taxon>
        <taxon>Euheterodonta</taxon>
        <taxon>Imparidentia</taxon>
        <taxon>Neoheterodontei</taxon>
        <taxon>Myida</taxon>
        <taxon>Dreissenoidea</taxon>
        <taxon>Dreissenidae</taxon>
        <taxon>Dreissena</taxon>
    </lineage>
</organism>
<dbReference type="PANTHER" id="PTHR21512:SF5">
    <property type="entry name" value="TRAFFICKING PROTEIN PARTICLE COMPLEX SUBUNIT 9"/>
    <property type="match status" value="1"/>
</dbReference>
<dbReference type="EMBL" id="JAIWYP010000014">
    <property type="protein sequence ID" value="KAH3712347.1"/>
    <property type="molecule type" value="Genomic_DNA"/>
</dbReference>
<feature type="domain" description="Trs120/TRAPPC9 first Ig-like" evidence="2">
    <location>
        <begin position="339"/>
        <end position="418"/>
    </location>
</feature>
<evidence type="ECO:0000313" key="3">
    <source>
        <dbReference type="EMBL" id="KAH3712347.1"/>
    </source>
</evidence>
<dbReference type="AlphaFoldDB" id="A0A9D3Z8S9"/>
<feature type="non-terminal residue" evidence="3">
    <location>
        <position position="890"/>
    </location>
</feature>
<reference evidence="3" key="1">
    <citation type="journal article" date="2019" name="bioRxiv">
        <title>The Genome of the Zebra Mussel, Dreissena polymorpha: A Resource for Invasive Species Research.</title>
        <authorList>
            <person name="McCartney M.A."/>
            <person name="Auch B."/>
            <person name="Kono T."/>
            <person name="Mallez S."/>
            <person name="Zhang Y."/>
            <person name="Obille A."/>
            <person name="Becker A."/>
            <person name="Abrahante J.E."/>
            <person name="Garbe J."/>
            <person name="Badalamenti J.P."/>
            <person name="Herman A."/>
            <person name="Mangelson H."/>
            <person name="Liachko I."/>
            <person name="Sullivan S."/>
            <person name="Sone E.D."/>
            <person name="Koren S."/>
            <person name="Silverstein K.A.T."/>
            <person name="Beckman K.B."/>
            <person name="Gohl D.M."/>
        </authorList>
    </citation>
    <scope>NUCLEOTIDE SEQUENCE</scope>
    <source>
        <strain evidence="3">Duluth1</strain>
        <tissue evidence="3">Whole animal</tissue>
    </source>
</reference>
<dbReference type="Pfam" id="PF26251">
    <property type="entry name" value="TPR_TRAPPC9-Trs120"/>
    <property type="match status" value="1"/>
</dbReference>
<evidence type="ECO:0000259" key="1">
    <source>
        <dbReference type="Pfam" id="PF26251"/>
    </source>
</evidence>
<dbReference type="InterPro" id="IPR058565">
    <property type="entry name" value="Ig_TRAPPC9_Trs120_1st"/>
</dbReference>
<keyword evidence="4" id="KW-1185">Reference proteome</keyword>
<evidence type="ECO:0008006" key="5">
    <source>
        <dbReference type="Google" id="ProtNLM"/>
    </source>
</evidence>
<dbReference type="InterPro" id="IPR058564">
    <property type="entry name" value="TPR_TRAPPC9_Trs120"/>
</dbReference>
<comment type="caution">
    <text evidence="3">The sequence shown here is derived from an EMBL/GenBank/DDBJ whole genome shotgun (WGS) entry which is preliminary data.</text>
</comment>
<feature type="domain" description="Trs120/TRAPPC9 TPR region" evidence="1">
    <location>
        <begin position="126"/>
        <end position="258"/>
    </location>
</feature>
<name>A0A9D3Z8S9_DREPO</name>
<gene>
    <name evidence="3" type="ORF">DPMN_072044</name>
</gene>
<proteinExistence type="predicted"/>
<evidence type="ECO:0000259" key="2">
    <source>
        <dbReference type="Pfam" id="PF26254"/>
    </source>
</evidence>